<organism evidence="2 3">
    <name type="scientific">Flavobacterium endoglycinae</name>
    <dbReference type="NCBI Taxonomy" id="2816357"/>
    <lineage>
        <taxon>Bacteria</taxon>
        <taxon>Pseudomonadati</taxon>
        <taxon>Bacteroidota</taxon>
        <taxon>Flavobacteriia</taxon>
        <taxon>Flavobacteriales</taxon>
        <taxon>Flavobacteriaceae</taxon>
        <taxon>Flavobacterium</taxon>
    </lineage>
</organism>
<dbReference type="Pfam" id="PF08239">
    <property type="entry name" value="SH3_3"/>
    <property type="match status" value="1"/>
</dbReference>
<dbReference type="RefSeq" id="WP_207295307.1">
    <property type="nucleotide sequence ID" value="NZ_CP071448.1"/>
</dbReference>
<evidence type="ECO:0000313" key="2">
    <source>
        <dbReference type="EMBL" id="QSW88099.1"/>
    </source>
</evidence>
<feature type="domain" description="SH3b" evidence="1">
    <location>
        <begin position="28"/>
        <end position="77"/>
    </location>
</feature>
<keyword evidence="3" id="KW-1185">Reference proteome</keyword>
<dbReference type="Gene3D" id="2.30.30.40">
    <property type="entry name" value="SH3 Domains"/>
    <property type="match status" value="1"/>
</dbReference>
<dbReference type="EMBL" id="CP071448">
    <property type="protein sequence ID" value="QSW88099.1"/>
    <property type="molecule type" value="Genomic_DNA"/>
</dbReference>
<dbReference type="InterPro" id="IPR003646">
    <property type="entry name" value="SH3-like_bac-type"/>
</dbReference>
<name>A0ABX7QAP8_9FLAO</name>
<dbReference type="Proteomes" id="UP000663440">
    <property type="component" value="Chromosome"/>
</dbReference>
<sequence length="397" mass="45661">MKKLYFLIALFLSLVLHSQERYFLNSDTRLYTSPNSTSFLGYFKYGAEVRLLSESQNGWYKVQADNFNEGYVQEKFVATRLNAKDVKIKDLENPILEGGDNYYGGNHFFVLAAGLKARALPDKNSKIKEILFTGDPVPVDYVPVNENDWVNIGGNFSEEYSKYTLRKFIGLRPNFDSLIKDFDKLDVNALADRKTLSERIVELAWNSDYSKLIPAYQRYSEVVKQINDPKLIADTELYMAIAKGLSKHKLPEQIAAFAQKAEYSLKGVKTKSLYFTQKDLVKIFGQPTKKESIGDECGVYLSDLFYYYPDLQASVDEKKNQAEIVKVFINENNKLIFNPNAVLDHTLSEKAFIEKYGTYIEASIKSPHNYSIILEDSQFRIEFKDGKLYAIEIFFYC</sequence>
<gene>
    <name evidence="2" type="ORF">J0383_17745</name>
</gene>
<proteinExistence type="predicted"/>
<reference evidence="2 3" key="1">
    <citation type="submission" date="2021-03" db="EMBL/GenBank/DDBJ databases">
        <title>Flavobacterium kribbensis sp. nov, an endophytic bacteria, isolated from soybean.</title>
        <authorList>
            <person name="Lee J."/>
            <person name="Seo J."/>
        </authorList>
    </citation>
    <scope>NUCLEOTIDE SEQUENCE [LARGE SCALE GENOMIC DNA]</scope>
    <source>
        <strain evidence="2 3">BB8</strain>
    </source>
</reference>
<protein>
    <submittedName>
        <fullName evidence="2">SH3 domain-containing protein</fullName>
    </submittedName>
</protein>
<evidence type="ECO:0000313" key="3">
    <source>
        <dbReference type="Proteomes" id="UP000663440"/>
    </source>
</evidence>
<accession>A0ABX7QAP8</accession>
<evidence type="ECO:0000259" key="1">
    <source>
        <dbReference type="Pfam" id="PF08239"/>
    </source>
</evidence>